<dbReference type="Gene3D" id="1.10.287.950">
    <property type="entry name" value="Methyl-accepting chemotaxis protein"/>
    <property type="match status" value="1"/>
</dbReference>
<dbReference type="GO" id="GO:0006935">
    <property type="term" value="P:chemotaxis"/>
    <property type="evidence" value="ECO:0007669"/>
    <property type="project" value="UniProtKB-ARBA"/>
</dbReference>
<dbReference type="FunFam" id="1.10.287.950:FF:000001">
    <property type="entry name" value="Methyl-accepting chemotaxis sensory transducer"/>
    <property type="match status" value="1"/>
</dbReference>
<comment type="caution">
    <text evidence="12">The sequence shown here is derived from an EMBL/GenBank/DDBJ whole genome shotgun (WGS) entry which is preliminary data.</text>
</comment>
<evidence type="ECO:0000256" key="9">
    <source>
        <dbReference type="SAM" id="Phobius"/>
    </source>
</evidence>
<comment type="similarity">
    <text evidence="7">Belongs to the methyl-accepting chemotaxis (MCP) protein family.</text>
</comment>
<feature type="transmembrane region" description="Helical" evidence="9">
    <location>
        <begin position="68"/>
        <end position="86"/>
    </location>
</feature>
<keyword evidence="2" id="KW-0997">Cell inner membrane</keyword>
<evidence type="ECO:0000259" key="11">
    <source>
        <dbReference type="PROSITE" id="PS50192"/>
    </source>
</evidence>
<proteinExistence type="inferred from homology"/>
<dbReference type="OrthoDB" id="9765776at2"/>
<dbReference type="PROSITE" id="PS50192">
    <property type="entry name" value="T_SNARE"/>
    <property type="match status" value="1"/>
</dbReference>
<feature type="domain" description="Methyl-accepting transducer" evidence="10">
    <location>
        <begin position="229"/>
        <end position="465"/>
    </location>
</feature>
<dbReference type="Pfam" id="PF00015">
    <property type="entry name" value="MCPsignal"/>
    <property type="match status" value="1"/>
</dbReference>
<dbReference type="PANTHER" id="PTHR32089:SF119">
    <property type="entry name" value="METHYL-ACCEPTING CHEMOTAXIS PROTEIN CTPL"/>
    <property type="match status" value="1"/>
</dbReference>
<comment type="subcellular location">
    <subcellularLocation>
        <location evidence="1">Cell inner membrane</location>
        <topology evidence="1">Multi-pass membrane protein</topology>
    </subcellularLocation>
</comment>
<evidence type="ECO:0000256" key="2">
    <source>
        <dbReference type="ARBA" id="ARBA00022519"/>
    </source>
</evidence>
<dbReference type="GO" id="GO:0007165">
    <property type="term" value="P:signal transduction"/>
    <property type="evidence" value="ECO:0007669"/>
    <property type="project" value="UniProtKB-KW"/>
</dbReference>
<feature type="transmembrane region" description="Helical" evidence="9">
    <location>
        <begin position="116"/>
        <end position="143"/>
    </location>
</feature>
<evidence type="ECO:0000256" key="3">
    <source>
        <dbReference type="ARBA" id="ARBA00022692"/>
    </source>
</evidence>
<evidence type="ECO:0000256" key="8">
    <source>
        <dbReference type="PROSITE-ProRule" id="PRU00284"/>
    </source>
</evidence>
<gene>
    <name evidence="12" type="ORF">EDC61_104180</name>
</gene>
<feature type="transmembrane region" description="Helical" evidence="9">
    <location>
        <begin position="43"/>
        <end position="61"/>
    </location>
</feature>
<dbReference type="GO" id="GO:0005886">
    <property type="term" value="C:plasma membrane"/>
    <property type="evidence" value="ECO:0007669"/>
    <property type="project" value="UniProtKB-SubCell"/>
</dbReference>
<dbReference type="AlphaFoldDB" id="A0A4R3JWW2"/>
<dbReference type="InterPro" id="IPR000727">
    <property type="entry name" value="T_SNARE_dom"/>
</dbReference>
<keyword evidence="6 8" id="KW-0807">Transducer</keyword>
<dbReference type="SUPFAM" id="SSF58104">
    <property type="entry name" value="Methyl-accepting chemotaxis protein (MCP) signaling domain"/>
    <property type="match status" value="1"/>
</dbReference>
<feature type="transmembrane region" description="Helical" evidence="9">
    <location>
        <begin position="21"/>
        <end position="37"/>
    </location>
</feature>
<evidence type="ECO:0000259" key="10">
    <source>
        <dbReference type="PROSITE" id="PS50111"/>
    </source>
</evidence>
<organism evidence="12 13">
    <name type="scientific">Sulfuritortus calidifontis</name>
    <dbReference type="NCBI Taxonomy" id="1914471"/>
    <lineage>
        <taxon>Bacteria</taxon>
        <taxon>Pseudomonadati</taxon>
        <taxon>Pseudomonadota</taxon>
        <taxon>Betaproteobacteria</taxon>
        <taxon>Nitrosomonadales</taxon>
        <taxon>Thiobacillaceae</taxon>
        <taxon>Sulfuritortus</taxon>
    </lineage>
</organism>
<dbReference type="SMART" id="SM00283">
    <property type="entry name" value="MA"/>
    <property type="match status" value="1"/>
</dbReference>
<dbReference type="InterPro" id="IPR004089">
    <property type="entry name" value="MCPsignal_dom"/>
</dbReference>
<evidence type="ECO:0000256" key="4">
    <source>
        <dbReference type="ARBA" id="ARBA00022989"/>
    </source>
</evidence>
<dbReference type="EMBL" id="SLZY01000004">
    <property type="protein sequence ID" value="TCS72763.1"/>
    <property type="molecule type" value="Genomic_DNA"/>
</dbReference>
<keyword evidence="4 9" id="KW-1133">Transmembrane helix</keyword>
<name>A0A4R3JWW2_9PROT</name>
<dbReference type="Proteomes" id="UP000295135">
    <property type="component" value="Unassembled WGS sequence"/>
</dbReference>
<keyword evidence="13" id="KW-1185">Reference proteome</keyword>
<feature type="domain" description="T-SNARE coiled-coil homology" evidence="11">
    <location>
        <begin position="416"/>
        <end position="478"/>
    </location>
</feature>
<keyword evidence="2" id="KW-1003">Cell membrane</keyword>
<evidence type="ECO:0000313" key="13">
    <source>
        <dbReference type="Proteomes" id="UP000295135"/>
    </source>
</evidence>
<protein>
    <submittedName>
        <fullName evidence="12">Methyl-accepting chemotaxis protein</fullName>
    </submittedName>
</protein>
<feature type="transmembrane region" description="Helical" evidence="9">
    <location>
        <begin position="149"/>
        <end position="170"/>
    </location>
</feature>
<sequence>MTTTIDEERVLQPGRVAADRVMLGTLAFLLVVSLGVAAVTSTWAVALIVGIPALAVPFALFKMNPGSLVSRIAMACAFMIFSALTIQQTRGMIEAHFGIFVLLAFLLYYRDWRPIVAAAGVIAVHHLAFNYMQAAGMGVYVLFNGPNLGIIILHAVYVVVETAVLVYMAVKLRTEAIESAQVASLAEHIGQGDLTQALHDKALAGRPLLTKIVDMQKQLIDTLGKVNAQARQLAGTTQRMASQSQEVDNAMDRQSESTSAIAATIEQLTVSINHLSEGSAEAARLAQQSAQSSNSGSSVVRSTISEIRSIADAIGTLSKDMDQLGTQFDNITSVVGLIKDIADQTNLLALNASIEAARAGEQGRGFAVVADEVRKLAERARQATEEISRTIDDIQTSKGSALGSIEQAVKRASAGVELASSAGKSIETISQDVQEVQRVVEDISNALREQTVAASDIARNIEQVTAMAQASSQAANNVRDNSDDLNRIAQEMAQSVVRFRLP</sequence>
<reference evidence="12 13" key="1">
    <citation type="submission" date="2019-03" db="EMBL/GenBank/DDBJ databases">
        <title>Genomic Encyclopedia of Type Strains, Phase IV (KMG-IV): sequencing the most valuable type-strain genomes for metagenomic binning, comparative biology and taxonomic classification.</title>
        <authorList>
            <person name="Goeker M."/>
        </authorList>
    </citation>
    <scope>NUCLEOTIDE SEQUENCE [LARGE SCALE GENOMIC DNA]</scope>
    <source>
        <strain evidence="12 13">DSM 103923</strain>
    </source>
</reference>
<dbReference type="PROSITE" id="PS50111">
    <property type="entry name" value="CHEMOTAXIS_TRANSDUC_2"/>
    <property type="match status" value="1"/>
</dbReference>
<dbReference type="PANTHER" id="PTHR32089">
    <property type="entry name" value="METHYL-ACCEPTING CHEMOTAXIS PROTEIN MCPB"/>
    <property type="match status" value="1"/>
</dbReference>
<evidence type="ECO:0000256" key="1">
    <source>
        <dbReference type="ARBA" id="ARBA00004429"/>
    </source>
</evidence>
<keyword evidence="5 9" id="KW-0472">Membrane</keyword>
<evidence type="ECO:0000256" key="5">
    <source>
        <dbReference type="ARBA" id="ARBA00023136"/>
    </source>
</evidence>
<accession>A0A4R3JWW2</accession>
<dbReference type="CDD" id="cd11386">
    <property type="entry name" value="MCP_signal"/>
    <property type="match status" value="1"/>
</dbReference>
<evidence type="ECO:0000256" key="7">
    <source>
        <dbReference type="ARBA" id="ARBA00029447"/>
    </source>
</evidence>
<feature type="transmembrane region" description="Helical" evidence="9">
    <location>
        <begin position="92"/>
        <end position="109"/>
    </location>
</feature>
<dbReference type="RefSeq" id="WP_126462451.1">
    <property type="nucleotide sequence ID" value="NZ_AP018721.1"/>
</dbReference>
<evidence type="ECO:0000313" key="12">
    <source>
        <dbReference type="EMBL" id="TCS72763.1"/>
    </source>
</evidence>
<keyword evidence="3 9" id="KW-0812">Transmembrane</keyword>
<evidence type="ECO:0000256" key="6">
    <source>
        <dbReference type="ARBA" id="ARBA00023224"/>
    </source>
</evidence>